<keyword evidence="1" id="KW-0472">Membrane</keyword>
<feature type="transmembrane region" description="Helical" evidence="1">
    <location>
        <begin position="136"/>
        <end position="158"/>
    </location>
</feature>
<dbReference type="AlphaFoldDB" id="A0A4R0IE04"/>
<comment type="caution">
    <text evidence="2">The sequence shown here is derived from an EMBL/GenBank/DDBJ whole genome shotgun (WGS) entry which is preliminary data.</text>
</comment>
<feature type="transmembrane region" description="Helical" evidence="1">
    <location>
        <begin position="81"/>
        <end position="100"/>
    </location>
</feature>
<reference evidence="2 3" key="1">
    <citation type="submission" date="2019-02" db="EMBL/GenBank/DDBJ databases">
        <title>Kribbella capetownensis sp. nov. and Kribbella speibonae sp. nov., isolated from soil.</title>
        <authorList>
            <person name="Curtis S.M."/>
            <person name="Norton I."/>
            <person name="Everest G.J."/>
            <person name="Meyers P.R."/>
        </authorList>
    </citation>
    <scope>NUCLEOTIDE SEQUENCE [LARGE SCALE GENOMIC DNA]</scope>
    <source>
        <strain evidence="2 3">DSM 27082</strain>
    </source>
</reference>
<organism evidence="2 3">
    <name type="scientific">Kribbella sindirgiensis</name>
    <dbReference type="NCBI Taxonomy" id="1124744"/>
    <lineage>
        <taxon>Bacteria</taxon>
        <taxon>Bacillati</taxon>
        <taxon>Actinomycetota</taxon>
        <taxon>Actinomycetes</taxon>
        <taxon>Propionibacteriales</taxon>
        <taxon>Kribbellaceae</taxon>
        <taxon>Kribbella</taxon>
    </lineage>
</organism>
<dbReference type="OrthoDB" id="3830081at2"/>
<keyword evidence="1" id="KW-0812">Transmembrane</keyword>
<protein>
    <submittedName>
        <fullName evidence="2">Uncharacterized protein</fullName>
    </submittedName>
</protein>
<dbReference type="EMBL" id="SJKA01000007">
    <property type="protein sequence ID" value="TCC31433.1"/>
    <property type="molecule type" value="Genomic_DNA"/>
</dbReference>
<gene>
    <name evidence="2" type="ORF">E0H50_22455</name>
</gene>
<keyword evidence="3" id="KW-1185">Reference proteome</keyword>
<feature type="transmembrane region" description="Helical" evidence="1">
    <location>
        <begin position="30"/>
        <end position="50"/>
    </location>
</feature>
<accession>A0A4R0IE04</accession>
<proteinExistence type="predicted"/>
<sequence>MSDADSRDTSDEDVRTALFRPSGALSRLQFRLMGFGIGLALLVTLAPTWLTRHSRSVDELRLYSGISLLGLTPGSKSPMEALGTVLFLLYLLLAIGFLLVRPETGTAVLMGIAGLVVTIVVVANQPDGSIRTTVSWTGAPTVAIGLWILATVVSIVALKKIRS</sequence>
<name>A0A4R0IE04_9ACTN</name>
<feature type="transmembrane region" description="Helical" evidence="1">
    <location>
        <begin position="107"/>
        <end position="124"/>
    </location>
</feature>
<evidence type="ECO:0000313" key="3">
    <source>
        <dbReference type="Proteomes" id="UP000292695"/>
    </source>
</evidence>
<dbReference type="Proteomes" id="UP000292695">
    <property type="component" value="Unassembled WGS sequence"/>
</dbReference>
<keyword evidence="1" id="KW-1133">Transmembrane helix</keyword>
<dbReference type="RefSeq" id="WP_131291669.1">
    <property type="nucleotide sequence ID" value="NZ_SJKA01000007.1"/>
</dbReference>
<evidence type="ECO:0000256" key="1">
    <source>
        <dbReference type="SAM" id="Phobius"/>
    </source>
</evidence>
<evidence type="ECO:0000313" key="2">
    <source>
        <dbReference type="EMBL" id="TCC31433.1"/>
    </source>
</evidence>